<dbReference type="SUPFAM" id="SSF82153">
    <property type="entry name" value="FAS1 domain"/>
    <property type="match status" value="1"/>
</dbReference>
<sequence>MSKIEQVLQGLTSPYTFNNLQMLLNAAGLEYTLQGNRPLTLFAPHDLVFDTLQQRTGFDLMTNIDKLNLLLRYHIVPLKLSRAELRKEVQQESPAAEQVLQLPTEAEGYTLRALIGDHIQINSVRVVQTDIEAENGIIHVIDGILWPAGLSELSFGERSTVHIPGEKERPVE</sequence>
<dbReference type="PANTHER" id="PTHR10900:SF77">
    <property type="entry name" value="FI19380P1"/>
    <property type="match status" value="1"/>
</dbReference>
<evidence type="ECO:0000259" key="1">
    <source>
        <dbReference type="PROSITE" id="PS50213"/>
    </source>
</evidence>
<name>A0A8J3IDS2_9CHLR</name>
<keyword evidence="3" id="KW-1185">Reference proteome</keyword>
<dbReference type="InterPro" id="IPR050904">
    <property type="entry name" value="Adhesion/Biosynth-related"/>
</dbReference>
<dbReference type="EMBL" id="BNJK01000001">
    <property type="protein sequence ID" value="GHO93524.1"/>
    <property type="molecule type" value="Genomic_DNA"/>
</dbReference>
<gene>
    <name evidence="2" type="ORF">KSF_035720</name>
</gene>
<dbReference type="PANTHER" id="PTHR10900">
    <property type="entry name" value="PERIOSTIN-RELATED"/>
    <property type="match status" value="1"/>
</dbReference>
<dbReference type="InterPro" id="IPR036378">
    <property type="entry name" value="FAS1_dom_sf"/>
</dbReference>
<accession>A0A8J3IDS2</accession>
<dbReference type="GO" id="GO:0030198">
    <property type="term" value="P:extracellular matrix organization"/>
    <property type="evidence" value="ECO:0007669"/>
    <property type="project" value="TreeGrafter"/>
</dbReference>
<dbReference type="InterPro" id="IPR000782">
    <property type="entry name" value="FAS1_domain"/>
</dbReference>
<dbReference type="GO" id="GO:0007155">
    <property type="term" value="P:cell adhesion"/>
    <property type="evidence" value="ECO:0007669"/>
    <property type="project" value="TreeGrafter"/>
</dbReference>
<organism evidence="2 3">
    <name type="scientific">Reticulibacter mediterranei</name>
    <dbReference type="NCBI Taxonomy" id="2778369"/>
    <lineage>
        <taxon>Bacteria</taxon>
        <taxon>Bacillati</taxon>
        <taxon>Chloroflexota</taxon>
        <taxon>Ktedonobacteria</taxon>
        <taxon>Ktedonobacterales</taxon>
        <taxon>Reticulibacteraceae</taxon>
        <taxon>Reticulibacter</taxon>
    </lineage>
</organism>
<dbReference type="SMART" id="SM00554">
    <property type="entry name" value="FAS1"/>
    <property type="match status" value="1"/>
</dbReference>
<dbReference type="Pfam" id="PF02469">
    <property type="entry name" value="Fasciclin"/>
    <property type="match status" value="1"/>
</dbReference>
<dbReference type="RefSeq" id="WP_220204304.1">
    <property type="nucleotide sequence ID" value="NZ_BNJK01000001.1"/>
</dbReference>
<dbReference type="GO" id="GO:0005615">
    <property type="term" value="C:extracellular space"/>
    <property type="evidence" value="ECO:0007669"/>
    <property type="project" value="TreeGrafter"/>
</dbReference>
<evidence type="ECO:0000313" key="2">
    <source>
        <dbReference type="EMBL" id="GHO93524.1"/>
    </source>
</evidence>
<dbReference type="GO" id="GO:0050839">
    <property type="term" value="F:cell adhesion molecule binding"/>
    <property type="evidence" value="ECO:0007669"/>
    <property type="project" value="TreeGrafter"/>
</dbReference>
<proteinExistence type="predicted"/>
<dbReference type="GO" id="GO:0031012">
    <property type="term" value="C:extracellular matrix"/>
    <property type="evidence" value="ECO:0007669"/>
    <property type="project" value="TreeGrafter"/>
</dbReference>
<dbReference type="PROSITE" id="PS50213">
    <property type="entry name" value="FAS1"/>
    <property type="match status" value="1"/>
</dbReference>
<dbReference type="Proteomes" id="UP000597444">
    <property type="component" value="Unassembled WGS sequence"/>
</dbReference>
<feature type="domain" description="FAS1" evidence="1">
    <location>
        <begin position="4"/>
        <end position="145"/>
    </location>
</feature>
<comment type="caution">
    <text evidence="2">The sequence shown here is derived from an EMBL/GenBank/DDBJ whole genome shotgun (WGS) entry which is preliminary data.</text>
</comment>
<dbReference type="Gene3D" id="2.30.180.10">
    <property type="entry name" value="FAS1 domain"/>
    <property type="match status" value="1"/>
</dbReference>
<protein>
    <submittedName>
        <fullName evidence="2">Beta-Ig-H3/fasciclin</fullName>
    </submittedName>
</protein>
<reference evidence="2" key="1">
    <citation type="submission" date="2020-10" db="EMBL/GenBank/DDBJ databases">
        <title>Taxonomic study of unclassified bacteria belonging to the class Ktedonobacteria.</title>
        <authorList>
            <person name="Yabe S."/>
            <person name="Wang C.M."/>
            <person name="Zheng Y."/>
            <person name="Sakai Y."/>
            <person name="Cavaletti L."/>
            <person name="Monciardini P."/>
            <person name="Donadio S."/>
        </authorList>
    </citation>
    <scope>NUCLEOTIDE SEQUENCE</scope>
    <source>
        <strain evidence="2">ID150040</strain>
    </source>
</reference>
<evidence type="ECO:0000313" key="3">
    <source>
        <dbReference type="Proteomes" id="UP000597444"/>
    </source>
</evidence>
<dbReference type="AlphaFoldDB" id="A0A8J3IDS2"/>